<dbReference type="OrthoDB" id="461760at2"/>
<name>A0A1U7I925_9CYAN</name>
<gene>
    <name evidence="1" type="ORF">NIES2119_24790</name>
</gene>
<sequence>MNRDIESFPELFFAWLLQGDRSTLSASTEDKEISILSANDLDCDIENWELDDLDLLESEVLDSTDWDFSEATPKTREIADIPAVRDRFQALIKQRIQSELQNNPPLFPWEKEDWEYESDEVAAPIATVGENLWLTQVENLPLPVSIPPEILLKLFNRSQSILQSSIAEEAKIVRAVEVLFPHHSLLLKKFAQKIVNFPQNLTQPDFSFAKSQFPRSYDAAKENERMVLLLLTAKQIFGFLTLALSPTHQLIERQWLSELGMLTLQAEYKCEAELIKSMRIQCSFPCGGILKLQGGQAYAQTERPDPGYLSVELFDLAPNQSYPLEVKFHQIANNSLSFTICPTI</sequence>
<evidence type="ECO:0008006" key="3">
    <source>
        <dbReference type="Google" id="ProtNLM"/>
    </source>
</evidence>
<accession>A0A1U7I925</accession>
<dbReference type="EMBL" id="MRCE01000034">
    <property type="protein sequence ID" value="OKH32956.1"/>
    <property type="molecule type" value="Genomic_DNA"/>
</dbReference>
<evidence type="ECO:0000313" key="2">
    <source>
        <dbReference type="Proteomes" id="UP000185860"/>
    </source>
</evidence>
<reference evidence="1 2" key="1">
    <citation type="submission" date="2016-11" db="EMBL/GenBank/DDBJ databases">
        <title>Draft Genome Sequences of Nine Cyanobacterial Strains from Diverse Habitats.</title>
        <authorList>
            <person name="Zhu T."/>
            <person name="Hou S."/>
            <person name="Lu X."/>
            <person name="Hess W.R."/>
        </authorList>
    </citation>
    <scope>NUCLEOTIDE SEQUENCE [LARGE SCALE GENOMIC DNA]</scope>
    <source>
        <strain evidence="1 2">IAM M-71</strain>
    </source>
</reference>
<evidence type="ECO:0000313" key="1">
    <source>
        <dbReference type="EMBL" id="OKH32956.1"/>
    </source>
</evidence>
<protein>
    <recommendedName>
        <fullName evidence="3">PatU</fullName>
    </recommendedName>
</protein>
<dbReference type="STRING" id="454136.NIES2119_24790"/>
<comment type="caution">
    <text evidence="1">The sequence shown here is derived from an EMBL/GenBank/DDBJ whole genome shotgun (WGS) entry which is preliminary data.</text>
</comment>
<dbReference type="RefSeq" id="WP_073596173.1">
    <property type="nucleotide sequence ID" value="NZ_MRCE01000034.1"/>
</dbReference>
<organism evidence="1 2">
    <name type="scientific">[Phormidium ambiguum] IAM M-71</name>
    <dbReference type="NCBI Taxonomy" id="454136"/>
    <lineage>
        <taxon>Bacteria</taxon>
        <taxon>Bacillati</taxon>
        <taxon>Cyanobacteriota</taxon>
        <taxon>Cyanophyceae</taxon>
        <taxon>Oscillatoriophycideae</taxon>
        <taxon>Aerosakkonematales</taxon>
        <taxon>Aerosakkonemataceae</taxon>
        <taxon>Floridanema</taxon>
    </lineage>
</organism>
<proteinExistence type="predicted"/>
<dbReference type="AlphaFoldDB" id="A0A1U7I925"/>
<dbReference type="Proteomes" id="UP000185860">
    <property type="component" value="Unassembled WGS sequence"/>
</dbReference>